<dbReference type="EMBL" id="JACU01000006">
    <property type="protein sequence ID" value="KMS54281.1"/>
    <property type="molecule type" value="Genomic_DNA"/>
</dbReference>
<evidence type="ECO:0000256" key="9">
    <source>
        <dbReference type="RuleBase" id="RU364090"/>
    </source>
</evidence>
<keyword evidence="5 9" id="KW-0812">Transmembrane</keyword>
<dbReference type="AlphaFoldDB" id="A0A0J7XQT9"/>
<keyword evidence="4 9" id="KW-1003">Cell membrane</keyword>
<evidence type="ECO:0000256" key="4">
    <source>
        <dbReference type="ARBA" id="ARBA00022475"/>
    </source>
</evidence>
<dbReference type="PRINTS" id="PR00952">
    <property type="entry name" value="TYPE3IMQPROT"/>
</dbReference>
<dbReference type="GO" id="GO:0009306">
    <property type="term" value="P:protein secretion"/>
    <property type="evidence" value="ECO:0007669"/>
    <property type="project" value="InterPro"/>
</dbReference>
<evidence type="ECO:0000256" key="5">
    <source>
        <dbReference type="ARBA" id="ARBA00022692"/>
    </source>
</evidence>
<dbReference type="InterPro" id="IPR006305">
    <property type="entry name" value="FliQ"/>
</dbReference>
<keyword evidence="10" id="KW-0282">Flagellum</keyword>
<evidence type="ECO:0000313" key="11">
    <source>
        <dbReference type="Proteomes" id="UP000052268"/>
    </source>
</evidence>
<keyword evidence="8 9" id="KW-0975">Bacterial flagellum</keyword>
<evidence type="ECO:0000256" key="7">
    <source>
        <dbReference type="ARBA" id="ARBA00023136"/>
    </source>
</evidence>
<name>A0A0J7XQT9_9SPHN</name>
<dbReference type="Pfam" id="PF01313">
    <property type="entry name" value="Bac_export_3"/>
    <property type="match status" value="1"/>
</dbReference>
<protein>
    <recommendedName>
        <fullName evidence="3 9">Flagellar biosynthetic protein FliQ</fullName>
    </recommendedName>
</protein>
<dbReference type="OrthoDB" id="9806440at2"/>
<comment type="similarity">
    <text evidence="2 9">Belongs to the FliQ/MopD/SpaQ family.</text>
</comment>
<sequence length="96" mass="10022">MEDISALLALADRMLWVTALVAAPVLLASLAVGLVIGIIQAATSVNEQTLTFVPKLAVIALVLVLLGGSMMTLIADYTQEVFAQIARTGDAQQVAQ</sequence>
<keyword evidence="10" id="KW-0969">Cilium</keyword>
<keyword evidence="10" id="KW-0966">Cell projection</keyword>
<dbReference type="InterPro" id="IPR002191">
    <property type="entry name" value="Bac_export_3"/>
</dbReference>
<dbReference type="PATRIC" id="fig|1114963.3.peg.3107"/>
<dbReference type="GO" id="GO:0005886">
    <property type="term" value="C:plasma membrane"/>
    <property type="evidence" value="ECO:0007669"/>
    <property type="project" value="UniProtKB-SubCell"/>
</dbReference>
<dbReference type="GO" id="GO:0044780">
    <property type="term" value="P:bacterial-type flagellum assembly"/>
    <property type="evidence" value="ECO:0007669"/>
    <property type="project" value="InterPro"/>
</dbReference>
<dbReference type="PANTHER" id="PTHR34040">
    <property type="entry name" value="FLAGELLAR BIOSYNTHETIC PROTEIN FLIQ"/>
    <property type="match status" value="1"/>
</dbReference>
<reference evidence="10 11" key="1">
    <citation type="journal article" date="2015" name="G3 (Bethesda)">
        <title>Insights into Ongoing Evolution of the Hexachlorocyclohexane Catabolic Pathway from Comparative Genomics of Ten Sphingomonadaceae Strains.</title>
        <authorList>
            <person name="Pearce S.L."/>
            <person name="Oakeshott J.G."/>
            <person name="Pandey G."/>
        </authorList>
    </citation>
    <scope>NUCLEOTIDE SEQUENCE [LARGE SCALE GENOMIC DNA]</scope>
    <source>
        <strain evidence="10 11">LL02</strain>
    </source>
</reference>
<evidence type="ECO:0000256" key="3">
    <source>
        <dbReference type="ARBA" id="ARBA00021718"/>
    </source>
</evidence>
<evidence type="ECO:0000256" key="1">
    <source>
        <dbReference type="ARBA" id="ARBA00004651"/>
    </source>
</evidence>
<organism evidence="10 11">
    <name type="scientific">Novosphingobium barchaimii LL02</name>
    <dbReference type="NCBI Taxonomy" id="1114963"/>
    <lineage>
        <taxon>Bacteria</taxon>
        <taxon>Pseudomonadati</taxon>
        <taxon>Pseudomonadota</taxon>
        <taxon>Alphaproteobacteria</taxon>
        <taxon>Sphingomonadales</taxon>
        <taxon>Sphingomonadaceae</taxon>
        <taxon>Novosphingobium</taxon>
    </lineage>
</organism>
<evidence type="ECO:0000256" key="2">
    <source>
        <dbReference type="ARBA" id="ARBA00006156"/>
    </source>
</evidence>
<dbReference type="PIRSF" id="PIRSF004669">
    <property type="entry name" value="FliQ"/>
    <property type="match status" value="1"/>
</dbReference>
<comment type="subcellular location">
    <subcellularLocation>
        <location evidence="1 9">Cell membrane</location>
        <topology evidence="1">Multi-pass membrane protein</topology>
    </subcellularLocation>
    <subcellularLocation>
        <location evidence="9">Bacterial flagellum basal body</location>
    </subcellularLocation>
</comment>
<keyword evidence="11" id="KW-1185">Reference proteome</keyword>
<accession>A0A0J7XQT9</accession>
<evidence type="ECO:0000256" key="8">
    <source>
        <dbReference type="ARBA" id="ARBA00023143"/>
    </source>
</evidence>
<dbReference type="PANTHER" id="PTHR34040:SF2">
    <property type="entry name" value="FLAGELLAR BIOSYNTHETIC PROTEIN FLIQ"/>
    <property type="match status" value="1"/>
</dbReference>
<evidence type="ECO:0000256" key="6">
    <source>
        <dbReference type="ARBA" id="ARBA00022989"/>
    </source>
</evidence>
<dbReference type="RefSeq" id="WP_043980434.1">
    <property type="nucleotide sequence ID" value="NZ_KQ130455.1"/>
</dbReference>
<dbReference type="Proteomes" id="UP000052268">
    <property type="component" value="Unassembled WGS sequence"/>
</dbReference>
<comment type="caution">
    <text evidence="10">The sequence shown here is derived from an EMBL/GenBank/DDBJ whole genome shotgun (WGS) entry which is preliminary data.</text>
</comment>
<gene>
    <name evidence="9" type="primary">fliQ</name>
    <name evidence="10" type="ORF">V474_21340</name>
</gene>
<dbReference type="NCBIfam" id="TIGR01402">
    <property type="entry name" value="fliQ"/>
    <property type="match status" value="1"/>
</dbReference>
<comment type="function">
    <text evidence="9">Role in flagellar biosynthesis.</text>
</comment>
<feature type="transmembrane region" description="Helical" evidence="9">
    <location>
        <begin position="52"/>
        <end position="74"/>
    </location>
</feature>
<keyword evidence="7 9" id="KW-0472">Membrane</keyword>
<evidence type="ECO:0000313" key="10">
    <source>
        <dbReference type="EMBL" id="KMS54281.1"/>
    </source>
</evidence>
<proteinExistence type="inferred from homology"/>
<feature type="transmembrane region" description="Helical" evidence="9">
    <location>
        <begin position="15"/>
        <end position="40"/>
    </location>
</feature>
<dbReference type="GO" id="GO:0009425">
    <property type="term" value="C:bacterial-type flagellum basal body"/>
    <property type="evidence" value="ECO:0007669"/>
    <property type="project" value="UniProtKB-SubCell"/>
</dbReference>
<keyword evidence="6 9" id="KW-1133">Transmembrane helix</keyword>